<keyword evidence="1" id="KW-0732">Signal</keyword>
<dbReference type="InterPro" id="IPR036465">
    <property type="entry name" value="vWFA_dom_sf"/>
</dbReference>
<dbReference type="Pfam" id="PF13531">
    <property type="entry name" value="SBP_bac_11"/>
    <property type="match status" value="1"/>
</dbReference>
<dbReference type="PROSITE" id="PS51257">
    <property type="entry name" value="PROKAR_LIPOPROTEIN"/>
    <property type="match status" value="1"/>
</dbReference>
<reference evidence="3 4" key="1">
    <citation type="submission" date="2021-05" db="EMBL/GenBank/DDBJ databases">
        <title>Genetic and Functional Diversity in Clade A Lucinid endosymbionts from the Bahamas.</title>
        <authorList>
            <person name="Giani N.M."/>
            <person name="Engel A.S."/>
            <person name="Campbell B.J."/>
        </authorList>
    </citation>
    <scope>NUCLEOTIDE SEQUENCE [LARGE SCALE GENOMIC DNA]</scope>
    <source>
        <strain evidence="3">LUC16012Gg_MoonRockCtena</strain>
    </source>
</reference>
<feature type="chain" id="PRO_5037714056" evidence="1">
    <location>
        <begin position="21"/>
        <end position="518"/>
    </location>
</feature>
<dbReference type="Gene3D" id="3.40.190.10">
    <property type="entry name" value="Periplasmic binding protein-like II"/>
    <property type="match status" value="2"/>
</dbReference>
<gene>
    <name evidence="3" type="ORF">KME65_19145</name>
</gene>
<dbReference type="AlphaFoldDB" id="A0A944QX83"/>
<evidence type="ECO:0000256" key="1">
    <source>
        <dbReference type="SAM" id="SignalP"/>
    </source>
</evidence>
<dbReference type="SUPFAM" id="SSF53850">
    <property type="entry name" value="Periplasmic binding protein-like II"/>
    <property type="match status" value="1"/>
</dbReference>
<dbReference type="InterPro" id="IPR051266">
    <property type="entry name" value="CLCR"/>
</dbReference>
<name>A0A944QX83_9GAMM</name>
<dbReference type="SMART" id="SM00327">
    <property type="entry name" value="VWA"/>
    <property type="match status" value="1"/>
</dbReference>
<sequence>MKAFHLIILSFVLLILSACTQPIEQVSILAGSELKDIKPMLDEIQRETGIQIEFQFTGTLDGAETLATGQQYDMGWFSHAKYLSLLEGRAGEKIIHAAEKLMLSPVIAGVKKSIADRWGWCDNPSVSWKDFADRASSGQLSYAMTNPASSNSGFSATVGVQSALAGGETLQPEMIDSEAMKGFAKGHRLTAGSSGWLAEKYMAEQGRVDAIFNYESVLLGMNESGHLRETLCLIYPPEGVITADYPLLLLNKNKTAAYTKLISYFKRPEVQRRLMAETARRPVAPEIGLDKRFPNSIVMELPFPGKVETVDQILTTYLDKQRAPSTSIFVLDLSGSMRGENLDQLKQAMRNLAGADKSITGKFARFRAREQVIVIPFSNRPMRSQSYEIASGVGNDPALQDLRRAVDSLTANGGTAIYDALARAYKTASQAREHDPDRFYSIALLSDGKNTQGDTFHQFREIYNRNHDDYAGIPTFPIIFGGADKHEMISLAELTGGREFDSTKQSLAQVFKKIRGYQ</sequence>
<comment type="caution">
    <text evidence="3">The sequence shown here is derived from an EMBL/GenBank/DDBJ whole genome shotgun (WGS) entry which is preliminary data.</text>
</comment>
<feature type="domain" description="VWFA" evidence="2">
    <location>
        <begin position="326"/>
        <end position="514"/>
    </location>
</feature>
<dbReference type="Pfam" id="PF00092">
    <property type="entry name" value="VWA"/>
    <property type="match status" value="1"/>
</dbReference>
<evidence type="ECO:0000313" key="3">
    <source>
        <dbReference type="EMBL" id="MBT2991081.1"/>
    </source>
</evidence>
<dbReference type="Proteomes" id="UP000770889">
    <property type="component" value="Unassembled WGS sequence"/>
</dbReference>
<dbReference type="PROSITE" id="PS50234">
    <property type="entry name" value="VWFA"/>
    <property type="match status" value="1"/>
</dbReference>
<dbReference type="PANTHER" id="PTHR10579:SF43">
    <property type="entry name" value="ZINC FINGER (C3HC4-TYPE RING FINGER) FAMILY PROTEIN"/>
    <property type="match status" value="1"/>
</dbReference>
<dbReference type="EMBL" id="JAHHGM010000026">
    <property type="protein sequence ID" value="MBT2991081.1"/>
    <property type="molecule type" value="Genomic_DNA"/>
</dbReference>
<dbReference type="Gene3D" id="3.40.50.410">
    <property type="entry name" value="von Willebrand factor, type A domain"/>
    <property type="match status" value="1"/>
</dbReference>
<evidence type="ECO:0000313" key="4">
    <source>
        <dbReference type="Proteomes" id="UP000770889"/>
    </source>
</evidence>
<feature type="signal peptide" evidence="1">
    <location>
        <begin position="1"/>
        <end position="20"/>
    </location>
</feature>
<protein>
    <submittedName>
        <fullName evidence="3">Substrate-binding and VWA domain-containing protein</fullName>
    </submittedName>
</protein>
<dbReference type="InterPro" id="IPR002035">
    <property type="entry name" value="VWF_A"/>
</dbReference>
<evidence type="ECO:0000259" key="2">
    <source>
        <dbReference type="PROSITE" id="PS50234"/>
    </source>
</evidence>
<dbReference type="PANTHER" id="PTHR10579">
    <property type="entry name" value="CALCIUM-ACTIVATED CHLORIDE CHANNEL REGULATOR"/>
    <property type="match status" value="1"/>
</dbReference>
<organism evidence="3 4">
    <name type="scientific">Candidatus Thiodiazotropha taylori</name>
    <dbReference type="NCBI Taxonomy" id="2792791"/>
    <lineage>
        <taxon>Bacteria</taxon>
        <taxon>Pseudomonadati</taxon>
        <taxon>Pseudomonadota</taxon>
        <taxon>Gammaproteobacteria</taxon>
        <taxon>Chromatiales</taxon>
        <taxon>Sedimenticolaceae</taxon>
        <taxon>Candidatus Thiodiazotropha</taxon>
    </lineage>
</organism>
<dbReference type="SUPFAM" id="SSF53300">
    <property type="entry name" value="vWA-like"/>
    <property type="match status" value="1"/>
</dbReference>
<accession>A0A944QX83</accession>
<proteinExistence type="predicted"/>